<organism evidence="1 2">
    <name type="scientific">Pocillopora meandrina</name>
    <dbReference type="NCBI Taxonomy" id="46732"/>
    <lineage>
        <taxon>Eukaryota</taxon>
        <taxon>Metazoa</taxon>
        <taxon>Cnidaria</taxon>
        <taxon>Anthozoa</taxon>
        <taxon>Hexacorallia</taxon>
        <taxon>Scleractinia</taxon>
        <taxon>Astrocoeniina</taxon>
        <taxon>Pocilloporidae</taxon>
        <taxon>Pocillopora</taxon>
    </lineage>
</organism>
<dbReference type="SUPFAM" id="SSF56219">
    <property type="entry name" value="DNase I-like"/>
    <property type="match status" value="1"/>
</dbReference>
<comment type="caution">
    <text evidence="1">The sequence shown here is derived from an EMBL/GenBank/DDBJ whole genome shotgun (WGS) entry which is preliminary data.</text>
</comment>
<protein>
    <submittedName>
        <fullName evidence="1">Uncharacterized protein</fullName>
    </submittedName>
</protein>
<accession>A0AAU9Y2R6</accession>
<keyword evidence="2" id="KW-1185">Reference proteome</keyword>
<proteinExistence type="predicted"/>
<reference evidence="1 2" key="1">
    <citation type="submission" date="2022-05" db="EMBL/GenBank/DDBJ databases">
        <authorList>
            <consortium name="Genoscope - CEA"/>
            <person name="William W."/>
        </authorList>
    </citation>
    <scope>NUCLEOTIDE SEQUENCE [LARGE SCALE GENOMIC DNA]</scope>
</reference>
<name>A0AAU9Y2R6_9CNID</name>
<evidence type="ECO:0000313" key="1">
    <source>
        <dbReference type="EMBL" id="CAH3165129.1"/>
    </source>
</evidence>
<gene>
    <name evidence="1" type="ORF">PMEA_00003351</name>
</gene>
<evidence type="ECO:0000313" key="2">
    <source>
        <dbReference type="Proteomes" id="UP001159428"/>
    </source>
</evidence>
<sequence length="144" mass="16458">MKVSVQIEGVEFRMEPAMTPRRHQFSFHSGRNDNNLVRIPLISNRTCSSPLLRFGVWNARPLKTKVSSLSDLMLSCSLDLLSVTESWFTSNDSITIADLTNSLEDYAFHHLPRSTRRGDGLAVIARRGLRVKRNQAVFFFVRTF</sequence>
<dbReference type="EMBL" id="CALNXJ010000113">
    <property type="protein sequence ID" value="CAH3165129.1"/>
    <property type="molecule type" value="Genomic_DNA"/>
</dbReference>
<dbReference type="InterPro" id="IPR036691">
    <property type="entry name" value="Endo/exonu/phosph_ase_sf"/>
</dbReference>
<dbReference type="AlphaFoldDB" id="A0AAU9Y2R6"/>
<dbReference type="Proteomes" id="UP001159428">
    <property type="component" value="Unassembled WGS sequence"/>
</dbReference>
<dbReference type="PANTHER" id="PTHR46670">
    <property type="entry name" value="ENDO/EXONUCLEASE/PHOSPHATASE DOMAIN-CONTAINING PROTEIN"/>
    <property type="match status" value="1"/>
</dbReference>
<dbReference type="PANTHER" id="PTHR46670:SF3">
    <property type="entry name" value="ENDONUCLEASE_EXONUCLEASE_PHOSPHATASE DOMAIN-CONTAINING PROTEIN"/>
    <property type="match status" value="1"/>
</dbReference>